<feature type="transmembrane region" description="Helical" evidence="13">
    <location>
        <begin position="425"/>
        <end position="447"/>
    </location>
</feature>
<feature type="transmembrane region" description="Helical" evidence="13">
    <location>
        <begin position="182"/>
        <end position="202"/>
    </location>
</feature>
<evidence type="ECO:0000256" key="10">
    <source>
        <dbReference type="ARBA" id="ARBA00023065"/>
    </source>
</evidence>
<evidence type="ECO:0000256" key="11">
    <source>
        <dbReference type="ARBA" id="ARBA00023136"/>
    </source>
</evidence>
<evidence type="ECO:0000256" key="6">
    <source>
        <dbReference type="ARBA" id="ARBA00022449"/>
    </source>
</evidence>
<feature type="transmembrane region" description="Helical" evidence="13">
    <location>
        <begin position="399"/>
        <end position="419"/>
    </location>
</feature>
<dbReference type="Proteomes" id="UP000050949">
    <property type="component" value="Unassembled WGS sequence"/>
</dbReference>
<keyword evidence="7" id="KW-1003">Cell membrane</keyword>
<dbReference type="OrthoDB" id="62420at2"/>
<dbReference type="PANTHER" id="PTHR43298:SF2">
    <property type="entry name" value="FMN_FAD EXPORTER YEEO-RELATED"/>
    <property type="match status" value="1"/>
</dbReference>
<dbReference type="GO" id="GO:0005886">
    <property type="term" value="C:plasma membrane"/>
    <property type="evidence" value="ECO:0007669"/>
    <property type="project" value="UniProtKB-SubCell"/>
</dbReference>
<evidence type="ECO:0000313" key="15">
    <source>
        <dbReference type="Proteomes" id="UP000050949"/>
    </source>
</evidence>
<feature type="transmembrane region" description="Helical" evidence="13">
    <location>
        <begin position="330"/>
        <end position="353"/>
    </location>
</feature>
<dbReference type="RefSeq" id="WP_027828884.1">
    <property type="nucleotide sequence ID" value="NZ_AUEH01000032.1"/>
</dbReference>
<dbReference type="AlphaFoldDB" id="A0A0R1XS90"/>
<sequence length="462" mass="50844">MSRIRQRGSALLTRFFSGQDISYRFVFALLIPVVIDQFFLVSFNFINTSMISSSGTAAISAVNMVGSVNIFLVQFFVAIGLGGTVLISQHYGHKDYQMLAKIVNGAVYGAVLVAIILAAVFMSLHRQILALLFGHADQAVLDGAATYMVGILLSYPFQAVVEGTNGSLRGVGRTKTSLQLSLTMNAIYLAFNILFVSILQMGIIGLTISLNISRILAAGLAIWMLYRNRAIFNLRMRTLKHPSFAMIRKVIIVAIPFAAESTFFNGGKIIMQMMIVSLGTNMIAANAIGGSWIQLSEIMPSALSTALVPIVGQSIGRRNIHDARKLTKSFVVLGMILFITVDLLLLPLFPIGIQLFNPPAAIVPVIFQFYLITIVMHCLVWSLSFVLPSALRAAGDGPFTTTVSLLSMWLFRIGVGYYVGIVMGYGLVGIYLIMCLEWGIRGFIFLLRFRGEKWYQKNFIKE</sequence>
<feature type="transmembrane region" description="Helical" evidence="13">
    <location>
        <begin position="144"/>
        <end position="161"/>
    </location>
</feature>
<proteinExistence type="inferred from homology"/>
<keyword evidence="6" id="KW-0050">Antiport</keyword>
<evidence type="ECO:0000256" key="3">
    <source>
        <dbReference type="ARBA" id="ARBA00010199"/>
    </source>
</evidence>
<feature type="transmembrane region" description="Helical" evidence="13">
    <location>
        <begin position="66"/>
        <end position="87"/>
    </location>
</feature>
<evidence type="ECO:0000256" key="9">
    <source>
        <dbReference type="ARBA" id="ARBA00022989"/>
    </source>
</evidence>
<dbReference type="GO" id="GO:0015297">
    <property type="term" value="F:antiporter activity"/>
    <property type="evidence" value="ECO:0007669"/>
    <property type="project" value="UniProtKB-KW"/>
</dbReference>
<evidence type="ECO:0000313" key="14">
    <source>
        <dbReference type="EMBL" id="KRM29491.1"/>
    </source>
</evidence>
<gene>
    <name evidence="14" type="ORF">FC91_GL000509</name>
</gene>
<dbReference type="InterPro" id="IPR050222">
    <property type="entry name" value="MATE_MdtK"/>
</dbReference>
<keyword evidence="10" id="KW-0406">Ion transport</keyword>
<evidence type="ECO:0000256" key="5">
    <source>
        <dbReference type="ARBA" id="ARBA00022448"/>
    </source>
</evidence>
<comment type="function">
    <text evidence="1">Multidrug efflux pump.</text>
</comment>
<keyword evidence="11 13" id="KW-0472">Membrane</keyword>
<evidence type="ECO:0000256" key="2">
    <source>
        <dbReference type="ARBA" id="ARBA00004651"/>
    </source>
</evidence>
<evidence type="ECO:0000256" key="4">
    <source>
        <dbReference type="ARBA" id="ARBA00020268"/>
    </source>
</evidence>
<evidence type="ECO:0000256" key="7">
    <source>
        <dbReference type="ARBA" id="ARBA00022475"/>
    </source>
</evidence>
<feature type="transmembrane region" description="Helical" evidence="13">
    <location>
        <begin position="246"/>
        <end position="264"/>
    </location>
</feature>
<keyword evidence="8 13" id="KW-0812">Transmembrane</keyword>
<dbReference type="NCBIfam" id="TIGR00797">
    <property type="entry name" value="matE"/>
    <property type="match status" value="1"/>
</dbReference>
<feature type="transmembrane region" description="Helical" evidence="13">
    <location>
        <begin position="208"/>
        <end position="226"/>
    </location>
</feature>
<protein>
    <recommendedName>
        <fullName evidence="4">Probable multidrug resistance protein NorM</fullName>
    </recommendedName>
    <alternativeName>
        <fullName evidence="12">Multidrug-efflux transporter</fullName>
    </alternativeName>
</protein>
<dbReference type="Pfam" id="PF01554">
    <property type="entry name" value="MatE"/>
    <property type="match status" value="2"/>
</dbReference>
<comment type="subcellular location">
    <subcellularLocation>
        <location evidence="2">Cell membrane</location>
        <topology evidence="2">Multi-pass membrane protein</topology>
    </subcellularLocation>
</comment>
<dbReference type="PIRSF" id="PIRSF006603">
    <property type="entry name" value="DinF"/>
    <property type="match status" value="1"/>
</dbReference>
<reference evidence="14 15" key="1">
    <citation type="journal article" date="2015" name="Genome Announc.">
        <title>Expanding the biotechnology potential of lactobacilli through comparative genomics of 213 strains and associated genera.</title>
        <authorList>
            <person name="Sun Z."/>
            <person name="Harris H.M."/>
            <person name="McCann A."/>
            <person name="Guo C."/>
            <person name="Argimon S."/>
            <person name="Zhang W."/>
            <person name="Yang X."/>
            <person name="Jeffery I.B."/>
            <person name="Cooney J.C."/>
            <person name="Kagawa T.F."/>
            <person name="Liu W."/>
            <person name="Song Y."/>
            <person name="Salvetti E."/>
            <person name="Wrobel A."/>
            <person name="Rasinkangas P."/>
            <person name="Parkhill J."/>
            <person name="Rea M.C."/>
            <person name="O'Sullivan O."/>
            <person name="Ritari J."/>
            <person name="Douillard F.P."/>
            <person name="Paul Ross R."/>
            <person name="Yang R."/>
            <person name="Briner A.E."/>
            <person name="Felis G.E."/>
            <person name="de Vos W.M."/>
            <person name="Barrangou R."/>
            <person name="Klaenhammer T.R."/>
            <person name="Caufield P.W."/>
            <person name="Cui Y."/>
            <person name="Zhang H."/>
            <person name="O'Toole P.W."/>
        </authorList>
    </citation>
    <scope>NUCLEOTIDE SEQUENCE [LARGE SCALE GENOMIC DNA]</scope>
    <source>
        <strain evidence="14 15">DSM 16991</strain>
    </source>
</reference>
<feature type="transmembrane region" description="Helical" evidence="13">
    <location>
        <begin position="270"/>
        <end position="293"/>
    </location>
</feature>
<evidence type="ECO:0000256" key="12">
    <source>
        <dbReference type="ARBA" id="ARBA00031636"/>
    </source>
</evidence>
<dbReference type="eggNOG" id="COG0534">
    <property type="taxonomic scope" value="Bacteria"/>
</dbReference>
<evidence type="ECO:0000256" key="8">
    <source>
        <dbReference type="ARBA" id="ARBA00022692"/>
    </source>
</evidence>
<dbReference type="InterPro" id="IPR002528">
    <property type="entry name" value="MATE_fam"/>
</dbReference>
<keyword evidence="5" id="KW-0813">Transport</keyword>
<accession>A0A0R1XS90</accession>
<dbReference type="InterPro" id="IPR048279">
    <property type="entry name" value="MdtK-like"/>
</dbReference>
<dbReference type="PATRIC" id="fig|1122147.4.peg.529"/>
<comment type="similarity">
    <text evidence="3">Belongs to the multi antimicrobial extrusion (MATE) (TC 2.A.66.1) family.</text>
</comment>
<evidence type="ECO:0000256" key="13">
    <source>
        <dbReference type="SAM" id="Phobius"/>
    </source>
</evidence>
<comment type="caution">
    <text evidence="14">The sequence shown here is derived from an EMBL/GenBank/DDBJ whole genome shotgun (WGS) entry which is preliminary data.</text>
</comment>
<evidence type="ECO:0000256" key="1">
    <source>
        <dbReference type="ARBA" id="ARBA00003408"/>
    </source>
</evidence>
<dbReference type="PANTHER" id="PTHR43298">
    <property type="entry name" value="MULTIDRUG RESISTANCE PROTEIN NORM-RELATED"/>
    <property type="match status" value="1"/>
</dbReference>
<feature type="transmembrane region" description="Helical" evidence="13">
    <location>
        <begin position="21"/>
        <end position="46"/>
    </location>
</feature>
<dbReference type="GO" id="GO:0042910">
    <property type="term" value="F:xenobiotic transmembrane transporter activity"/>
    <property type="evidence" value="ECO:0007669"/>
    <property type="project" value="InterPro"/>
</dbReference>
<dbReference type="EMBL" id="AZFW01000013">
    <property type="protein sequence ID" value="KRM29491.1"/>
    <property type="molecule type" value="Genomic_DNA"/>
</dbReference>
<keyword evidence="9 13" id="KW-1133">Transmembrane helix</keyword>
<feature type="transmembrane region" description="Helical" evidence="13">
    <location>
        <begin position="99"/>
        <end position="124"/>
    </location>
</feature>
<dbReference type="GO" id="GO:0006811">
    <property type="term" value="P:monoatomic ion transport"/>
    <property type="evidence" value="ECO:0007669"/>
    <property type="project" value="UniProtKB-KW"/>
</dbReference>
<organism evidence="14 15">
    <name type="scientific">Schleiferilactobacillus harbinensis DSM 16991</name>
    <dbReference type="NCBI Taxonomy" id="1122147"/>
    <lineage>
        <taxon>Bacteria</taxon>
        <taxon>Bacillati</taxon>
        <taxon>Bacillota</taxon>
        <taxon>Bacilli</taxon>
        <taxon>Lactobacillales</taxon>
        <taxon>Lactobacillaceae</taxon>
        <taxon>Schleiferilactobacillus</taxon>
    </lineage>
</organism>
<feature type="transmembrane region" description="Helical" evidence="13">
    <location>
        <begin position="365"/>
        <end position="387"/>
    </location>
</feature>
<name>A0A0R1XS90_9LACO</name>